<dbReference type="PROSITE" id="PS00078">
    <property type="entry name" value="COX2"/>
    <property type="match status" value="1"/>
</dbReference>
<dbReference type="InterPro" id="IPR051403">
    <property type="entry name" value="NosZ/Cyto_c_oxidase_sub2"/>
</dbReference>
<evidence type="ECO:0000313" key="9">
    <source>
        <dbReference type="Proteomes" id="UP001589776"/>
    </source>
</evidence>
<sequence length="165" mass="18019">MHVHRLEKIWIGFGLAMLLVFLLLTGVAAFAFGVNPANSHSSHEHGEHQVTKVVPTQLKTTAPFDMPGLRQIGEGEYEAVVIALAFGYNPDPIEVPRGAKVHFTVTSQDVVHGFEIPGTNVNFMAVPGEVTRMTHTFSEAGDYLVLCNEYCGTGHEAMKMTIKVV</sequence>
<dbReference type="CDD" id="cd13913">
    <property type="entry name" value="ba3_CcO_II_C"/>
    <property type="match status" value="1"/>
</dbReference>
<dbReference type="SUPFAM" id="SSF49503">
    <property type="entry name" value="Cupredoxins"/>
    <property type="match status" value="1"/>
</dbReference>
<accession>A0ABV6DHU6</accession>
<dbReference type="Gene3D" id="2.60.40.420">
    <property type="entry name" value="Cupredoxins - blue copper proteins"/>
    <property type="match status" value="1"/>
</dbReference>
<name>A0ABV6DHU6_9BACL</name>
<dbReference type="InterPro" id="IPR034214">
    <property type="entry name" value="Ba3_CcO_II_C"/>
</dbReference>
<evidence type="ECO:0000256" key="2">
    <source>
        <dbReference type="ARBA" id="ARBA00022723"/>
    </source>
</evidence>
<reference evidence="8 9" key="1">
    <citation type="submission" date="2024-09" db="EMBL/GenBank/DDBJ databases">
        <authorList>
            <person name="Sun Q."/>
            <person name="Mori K."/>
        </authorList>
    </citation>
    <scope>NUCLEOTIDE SEQUENCE [LARGE SCALE GENOMIC DNA]</scope>
    <source>
        <strain evidence="8 9">CCM 7759</strain>
    </source>
</reference>
<comment type="subcellular location">
    <subcellularLocation>
        <location evidence="1">Cell envelope</location>
    </subcellularLocation>
</comment>
<dbReference type="PROSITE" id="PS50857">
    <property type="entry name" value="COX2_CUA"/>
    <property type="match status" value="1"/>
</dbReference>
<dbReference type="EMBL" id="JBHLWN010000027">
    <property type="protein sequence ID" value="MFC0212221.1"/>
    <property type="molecule type" value="Genomic_DNA"/>
</dbReference>
<feature type="domain" description="Cytochrome oxidase subunit II copper A binding" evidence="7">
    <location>
        <begin position="74"/>
        <end position="165"/>
    </location>
</feature>
<dbReference type="RefSeq" id="WP_377469339.1">
    <property type="nucleotide sequence ID" value="NZ_JBHLWN010000027.1"/>
</dbReference>
<gene>
    <name evidence="8" type="ORF">ACFFK0_07075</name>
</gene>
<protein>
    <recommendedName>
        <fullName evidence="5">Cytochrome aa3 subunit 2</fullName>
    </recommendedName>
</protein>
<comment type="function">
    <text evidence="4">Subunits I and II form the functional core of the enzyme complex. Electrons originating in cytochrome c are transferred via heme a and Cu(A) to the binuclear center formed by heme a3 and Cu(B).</text>
</comment>
<keyword evidence="9" id="KW-1185">Reference proteome</keyword>
<evidence type="ECO:0000259" key="7">
    <source>
        <dbReference type="PROSITE" id="PS50857"/>
    </source>
</evidence>
<keyword evidence="2" id="KW-0479">Metal-binding</keyword>
<dbReference type="PANTHER" id="PTHR42838:SF2">
    <property type="entry name" value="NITROUS-OXIDE REDUCTASE"/>
    <property type="match status" value="1"/>
</dbReference>
<proteinExistence type="predicted"/>
<comment type="caution">
    <text evidence="8">The sequence shown here is derived from an EMBL/GenBank/DDBJ whole genome shotgun (WGS) entry which is preliminary data.</text>
</comment>
<dbReference type="PRINTS" id="PR01166">
    <property type="entry name" value="CYCOXIDASEII"/>
</dbReference>
<evidence type="ECO:0000256" key="5">
    <source>
        <dbReference type="ARBA" id="ARBA00031399"/>
    </source>
</evidence>
<evidence type="ECO:0000313" key="8">
    <source>
        <dbReference type="EMBL" id="MFC0212221.1"/>
    </source>
</evidence>
<evidence type="ECO:0000256" key="3">
    <source>
        <dbReference type="ARBA" id="ARBA00023008"/>
    </source>
</evidence>
<keyword evidence="3" id="KW-0186">Copper</keyword>
<dbReference type="Pfam" id="PF00116">
    <property type="entry name" value="COX2"/>
    <property type="match status" value="1"/>
</dbReference>
<evidence type="ECO:0000256" key="6">
    <source>
        <dbReference type="ARBA" id="ARBA00047816"/>
    </source>
</evidence>
<dbReference type="InterPro" id="IPR001505">
    <property type="entry name" value="Copper_CuA"/>
</dbReference>
<organism evidence="8 9">
    <name type="scientific">Paenibacillus chartarius</name>
    <dbReference type="NCBI Taxonomy" id="747481"/>
    <lineage>
        <taxon>Bacteria</taxon>
        <taxon>Bacillati</taxon>
        <taxon>Bacillota</taxon>
        <taxon>Bacilli</taxon>
        <taxon>Bacillales</taxon>
        <taxon>Paenibacillaceae</taxon>
        <taxon>Paenibacillus</taxon>
    </lineage>
</organism>
<comment type="catalytic activity">
    <reaction evidence="6">
        <text>4 Fe(II)-[cytochrome c] + O2 + 8 H(+)(in) = 4 Fe(III)-[cytochrome c] + 2 H2O + 4 H(+)(out)</text>
        <dbReference type="Rhea" id="RHEA:11436"/>
        <dbReference type="Rhea" id="RHEA-COMP:10350"/>
        <dbReference type="Rhea" id="RHEA-COMP:14399"/>
        <dbReference type="ChEBI" id="CHEBI:15377"/>
        <dbReference type="ChEBI" id="CHEBI:15378"/>
        <dbReference type="ChEBI" id="CHEBI:15379"/>
        <dbReference type="ChEBI" id="CHEBI:29033"/>
        <dbReference type="ChEBI" id="CHEBI:29034"/>
        <dbReference type="EC" id="7.1.1.9"/>
    </reaction>
</comment>
<evidence type="ECO:0000256" key="4">
    <source>
        <dbReference type="ARBA" id="ARBA00024688"/>
    </source>
</evidence>
<dbReference type="InterPro" id="IPR008972">
    <property type="entry name" value="Cupredoxin"/>
</dbReference>
<dbReference type="Proteomes" id="UP001589776">
    <property type="component" value="Unassembled WGS sequence"/>
</dbReference>
<dbReference type="InterPro" id="IPR002429">
    <property type="entry name" value="CcO_II-like_C"/>
</dbReference>
<evidence type="ECO:0000256" key="1">
    <source>
        <dbReference type="ARBA" id="ARBA00004196"/>
    </source>
</evidence>
<dbReference type="PANTHER" id="PTHR42838">
    <property type="entry name" value="CYTOCHROME C OXIDASE SUBUNIT II"/>
    <property type="match status" value="1"/>
</dbReference>